<comment type="catalytic activity">
    <reaction evidence="15">
        <text>ATP + H2O + cellular proteinSide 1 = ADP + phosphate + cellular proteinSide 2.</text>
        <dbReference type="EC" id="7.4.2.8"/>
    </reaction>
</comment>
<dbReference type="Gene3D" id="3.30.300.160">
    <property type="entry name" value="Type II secretion system, protein E, N-terminal domain"/>
    <property type="match status" value="1"/>
</dbReference>
<keyword evidence="7" id="KW-0997">Cell inner membrane</keyword>
<feature type="domain" description="Bacterial type II secretion system protein E" evidence="17">
    <location>
        <begin position="354"/>
        <end position="368"/>
    </location>
</feature>
<dbReference type="GO" id="GO:0005886">
    <property type="term" value="C:plasma membrane"/>
    <property type="evidence" value="ECO:0007669"/>
    <property type="project" value="UniProtKB-SubCell"/>
</dbReference>
<dbReference type="FunFam" id="3.40.50.300:FF:000398">
    <property type="entry name" value="Type IV pilus assembly ATPase PilB"/>
    <property type="match status" value="1"/>
</dbReference>
<keyword evidence="8" id="KW-0479">Metal-binding</keyword>
<evidence type="ECO:0000313" key="19">
    <source>
        <dbReference type="Proteomes" id="UP000243745"/>
    </source>
</evidence>
<dbReference type="Proteomes" id="UP000243745">
    <property type="component" value="Unassembled WGS sequence"/>
</dbReference>
<keyword evidence="10" id="KW-0862">Zinc</keyword>
<evidence type="ECO:0000256" key="11">
    <source>
        <dbReference type="ARBA" id="ARBA00022840"/>
    </source>
</evidence>
<evidence type="ECO:0000256" key="6">
    <source>
        <dbReference type="ARBA" id="ARBA00022475"/>
    </source>
</evidence>
<dbReference type="PANTHER" id="PTHR30258:SF27">
    <property type="entry name" value="BACTERIOPHAGE ADSORPTION PROTEIN B-RELATED"/>
    <property type="match status" value="1"/>
</dbReference>
<comment type="similarity">
    <text evidence="4 16">Belongs to the GSP E family.</text>
</comment>
<dbReference type="FunFam" id="3.30.450.90:FF:000001">
    <property type="entry name" value="Type II secretion system ATPase GspE"/>
    <property type="match status" value="1"/>
</dbReference>
<dbReference type="InterPro" id="IPR001482">
    <property type="entry name" value="T2SS/T4SS_dom"/>
</dbReference>
<keyword evidence="14" id="KW-0472">Membrane</keyword>
<dbReference type="GO" id="GO:0005524">
    <property type="term" value="F:ATP binding"/>
    <property type="evidence" value="ECO:0007669"/>
    <property type="project" value="UniProtKB-UniRule"/>
</dbReference>
<keyword evidence="12 16" id="KW-0653">Protein transport</keyword>
<evidence type="ECO:0000259" key="17">
    <source>
        <dbReference type="PROSITE" id="PS00662"/>
    </source>
</evidence>
<name>A0A662ZF47_9GAMM</name>
<dbReference type="SUPFAM" id="SSF160246">
    <property type="entry name" value="EspE N-terminal domain-like"/>
    <property type="match status" value="1"/>
</dbReference>
<dbReference type="GO" id="GO:0016887">
    <property type="term" value="F:ATP hydrolysis activity"/>
    <property type="evidence" value="ECO:0007669"/>
    <property type="project" value="TreeGrafter"/>
</dbReference>
<protein>
    <recommendedName>
        <fullName evidence="16">Type II secretion system protein E</fullName>
        <shortName evidence="16">T2SS protein E</shortName>
    </recommendedName>
    <alternativeName>
        <fullName evidence="16">Type II traffic warden ATPase</fullName>
    </alternativeName>
</protein>
<evidence type="ECO:0000256" key="5">
    <source>
        <dbReference type="ARBA" id="ARBA00022448"/>
    </source>
</evidence>
<evidence type="ECO:0000256" key="10">
    <source>
        <dbReference type="ARBA" id="ARBA00022833"/>
    </source>
</evidence>
<reference evidence="18 19" key="1">
    <citation type="submission" date="2016-10" db="EMBL/GenBank/DDBJ databases">
        <authorList>
            <person name="Varghese N."/>
            <person name="Submissions S."/>
        </authorList>
    </citation>
    <scope>NUCLEOTIDE SEQUENCE [LARGE SCALE GENOMIC DNA]</scope>
    <source>
        <strain evidence="18 19">DSM 1361</strain>
    </source>
</reference>
<comment type="subcellular location">
    <subcellularLocation>
        <location evidence="3 16">Cell inner membrane</location>
    </subcellularLocation>
</comment>
<dbReference type="OrthoDB" id="9776961at2"/>
<dbReference type="Gene3D" id="3.40.50.300">
    <property type="entry name" value="P-loop containing nucleotide triphosphate hydrolases"/>
    <property type="match status" value="1"/>
</dbReference>
<dbReference type="PROSITE" id="PS00662">
    <property type="entry name" value="T2SP_E"/>
    <property type="match status" value="1"/>
</dbReference>
<dbReference type="GO" id="GO:0008564">
    <property type="term" value="F:protein-exporting ATPase activity"/>
    <property type="evidence" value="ECO:0007669"/>
    <property type="project" value="UniProtKB-EC"/>
</dbReference>
<dbReference type="SUPFAM" id="SSF52540">
    <property type="entry name" value="P-loop containing nucleoside triphosphate hydrolases"/>
    <property type="match status" value="1"/>
</dbReference>
<dbReference type="SMART" id="SM00382">
    <property type="entry name" value="AAA"/>
    <property type="match status" value="1"/>
</dbReference>
<evidence type="ECO:0000256" key="7">
    <source>
        <dbReference type="ARBA" id="ARBA00022519"/>
    </source>
</evidence>
<evidence type="ECO:0000256" key="4">
    <source>
        <dbReference type="ARBA" id="ARBA00006611"/>
    </source>
</evidence>
<keyword evidence="6" id="KW-1003">Cell membrane</keyword>
<sequence>MSDLNDIDTVDIEKVVSVENGGEEPVQASPDPLKSIISAVEPEAVPADELRLPFLFARDKGVLLASDNGNVYLFFKEQPSMDVLLEVRRFAGRNFGLKKLPAEDFDNLLTDLYQNDDSEAQRIASNMGDDVEDLSLSDDLNKADLLDNSENSPMVRFINAMLAQAVKEEASDIHIEPYENKLVIRFRVDGVLHENISLERKFTPYLISRIKVMAKLDISEKRIPQDGRISLVVGGKTVDVRVSTIPTSYSERIVMRLLDKNSVRLELSQLGMTPAIAEKFGRLIRMPHGIILVTGPTGSGKSTTLYAGISEINTKDRNILTVEDPVEYDLEGIGQTPVNPKVDMTFARALRAILRQDPDVVMIGEIRDHETAEIAVQASLTGHLVLSTLHTNTAVGAITRLKDMGIEPFLLSTSLLAVLAQRLVRTLCPYCKQPVVTSAHDMEILGIDHPVTIYKPVGCSECNNTGYKGRCGIHELVEVNNDVQLAIHSPDGEVAIEKVVRPYTPTIRDDGFSKVLAGKTSLEEVMRVTSGE</sequence>
<evidence type="ECO:0000256" key="3">
    <source>
        <dbReference type="ARBA" id="ARBA00004533"/>
    </source>
</evidence>
<evidence type="ECO:0000256" key="9">
    <source>
        <dbReference type="ARBA" id="ARBA00022741"/>
    </source>
</evidence>
<dbReference type="PANTHER" id="PTHR30258">
    <property type="entry name" value="TYPE II SECRETION SYSTEM PROTEIN GSPE-RELATED"/>
    <property type="match status" value="1"/>
</dbReference>
<evidence type="ECO:0000256" key="12">
    <source>
        <dbReference type="ARBA" id="ARBA00022927"/>
    </source>
</evidence>
<evidence type="ECO:0000256" key="13">
    <source>
        <dbReference type="ARBA" id="ARBA00022967"/>
    </source>
</evidence>
<dbReference type="InterPro" id="IPR037257">
    <property type="entry name" value="T2SS_E_N_sf"/>
</dbReference>
<keyword evidence="5 16" id="KW-0813">Transport</keyword>
<dbReference type="Pfam" id="PF22341">
    <property type="entry name" value="GSPE_N1E"/>
    <property type="match status" value="1"/>
</dbReference>
<dbReference type="CDD" id="cd01129">
    <property type="entry name" value="PulE-GspE-like"/>
    <property type="match status" value="1"/>
</dbReference>
<evidence type="ECO:0000256" key="1">
    <source>
        <dbReference type="ARBA" id="ARBA00001947"/>
    </source>
</evidence>
<organism evidence="18 19">
    <name type="scientific">Ruminobacter amylophilus</name>
    <dbReference type="NCBI Taxonomy" id="867"/>
    <lineage>
        <taxon>Bacteria</taxon>
        <taxon>Pseudomonadati</taxon>
        <taxon>Pseudomonadota</taxon>
        <taxon>Gammaproteobacteria</taxon>
        <taxon>Aeromonadales</taxon>
        <taxon>Succinivibrionaceae</taxon>
        <taxon>Ruminobacter</taxon>
    </lineage>
</organism>
<dbReference type="GO" id="GO:0015628">
    <property type="term" value="P:protein secretion by the type II secretion system"/>
    <property type="evidence" value="ECO:0007669"/>
    <property type="project" value="UniProtKB-UniRule"/>
</dbReference>
<dbReference type="EMBL" id="FOXF01000005">
    <property type="protein sequence ID" value="SFP12452.1"/>
    <property type="molecule type" value="Genomic_DNA"/>
</dbReference>
<comment type="function">
    <text evidence="2 16">ATPase component of the type II secretion system required for the energy-dependent secretion of extracellular factors such as proteases and toxins from the periplasm. Acts as a molecular motor to provide the energy that is required for assembly of the pseudopilus and the extrusion of substrates generated in the cytoplasm.</text>
</comment>
<dbReference type="AlphaFoldDB" id="A0A662ZF47"/>
<dbReference type="InterPro" id="IPR027417">
    <property type="entry name" value="P-loop_NTPase"/>
</dbReference>
<dbReference type="InterPro" id="IPR003593">
    <property type="entry name" value="AAA+_ATPase"/>
</dbReference>
<dbReference type="InterPro" id="IPR013369">
    <property type="entry name" value="T2SS_GspE"/>
</dbReference>
<keyword evidence="9 16" id="KW-0547">Nucleotide-binding</keyword>
<comment type="cofactor">
    <cofactor evidence="1">
        <name>Zn(2+)</name>
        <dbReference type="ChEBI" id="CHEBI:29105"/>
    </cofactor>
</comment>
<gene>
    <name evidence="18" type="ORF">SAMN02910344_00498</name>
</gene>
<proteinExistence type="inferred from homology"/>
<dbReference type="GO" id="GO:0046872">
    <property type="term" value="F:metal ion binding"/>
    <property type="evidence" value="ECO:0007669"/>
    <property type="project" value="UniProtKB-KW"/>
</dbReference>
<dbReference type="Gene3D" id="3.30.450.90">
    <property type="match status" value="1"/>
</dbReference>
<keyword evidence="13" id="KW-1278">Translocase</keyword>
<evidence type="ECO:0000256" key="15">
    <source>
        <dbReference type="ARBA" id="ARBA00034006"/>
    </source>
</evidence>
<evidence type="ECO:0000256" key="14">
    <source>
        <dbReference type="ARBA" id="ARBA00023136"/>
    </source>
</evidence>
<evidence type="ECO:0000313" key="18">
    <source>
        <dbReference type="EMBL" id="SFP12452.1"/>
    </source>
</evidence>
<dbReference type="Pfam" id="PF00437">
    <property type="entry name" value="T2SSE"/>
    <property type="match status" value="1"/>
</dbReference>
<dbReference type="NCBIfam" id="TIGR02533">
    <property type="entry name" value="type_II_gspE"/>
    <property type="match status" value="1"/>
</dbReference>
<keyword evidence="11 16" id="KW-0067">ATP-binding</keyword>
<dbReference type="RefSeq" id="WP_084155357.1">
    <property type="nucleotide sequence ID" value="NZ_FOXF01000005.1"/>
</dbReference>
<accession>A0A662ZF47</accession>
<dbReference type="GO" id="GO:0015627">
    <property type="term" value="C:type II protein secretion system complex"/>
    <property type="evidence" value="ECO:0007669"/>
    <property type="project" value="UniProtKB-UniRule"/>
</dbReference>
<keyword evidence="19" id="KW-1185">Reference proteome</keyword>
<evidence type="ECO:0000256" key="2">
    <source>
        <dbReference type="ARBA" id="ARBA00003288"/>
    </source>
</evidence>
<dbReference type="InterPro" id="IPR054757">
    <property type="entry name" value="GSPE_N1E"/>
</dbReference>
<evidence type="ECO:0000256" key="8">
    <source>
        <dbReference type="ARBA" id="ARBA00022723"/>
    </source>
</evidence>
<evidence type="ECO:0000256" key="16">
    <source>
        <dbReference type="RuleBase" id="RU366070"/>
    </source>
</evidence>